<dbReference type="RefSeq" id="WP_183978509.1">
    <property type="nucleotide sequence ID" value="NZ_JACIBY010000014.1"/>
</dbReference>
<evidence type="ECO:0000313" key="2">
    <source>
        <dbReference type="Proteomes" id="UP000541352"/>
    </source>
</evidence>
<evidence type="ECO:0000313" key="1">
    <source>
        <dbReference type="EMBL" id="MBB3841083.1"/>
    </source>
</evidence>
<dbReference type="Proteomes" id="UP000541352">
    <property type="component" value="Unassembled WGS sequence"/>
</dbReference>
<gene>
    <name evidence="1" type="ORF">FHS57_005104</name>
</gene>
<dbReference type="EMBL" id="JACIBY010000014">
    <property type="protein sequence ID" value="MBB3841083.1"/>
    <property type="molecule type" value="Genomic_DNA"/>
</dbReference>
<reference evidence="1 2" key="1">
    <citation type="submission" date="2020-08" db="EMBL/GenBank/DDBJ databases">
        <title>Genomic Encyclopedia of Type Strains, Phase IV (KMG-IV): sequencing the most valuable type-strain genomes for metagenomic binning, comparative biology and taxonomic classification.</title>
        <authorList>
            <person name="Goeker M."/>
        </authorList>
    </citation>
    <scope>NUCLEOTIDE SEQUENCE [LARGE SCALE GENOMIC DNA]</scope>
    <source>
        <strain evidence="1 2">DSM 17976</strain>
    </source>
</reference>
<keyword evidence="2" id="KW-1185">Reference proteome</keyword>
<dbReference type="AlphaFoldDB" id="A0A7W5ZP86"/>
<sequence length="138" mass="15945">MTSLNIGYKSLTQKAIIRIHPEDITQIYATIKSVMYPPVKTWHSDESYNRTTENILRIEPFRKLINELPKWESSPKLWKISPNQTGMDVKIAVELAIVIFEICEASNSPELLRLKGNVQVHLKENFNIQLESTKHILS</sequence>
<name>A0A7W5ZP86_9BACT</name>
<accession>A0A7W5ZP86</accession>
<comment type="caution">
    <text evidence="1">The sequence shown here is derived from an EMBL/GenBank/DDBJ whole genome shotgun (WGS) entry which is preliminary data.</text>
</comment>
<protein>
    <submittedName>
        <fullName evidence="1">Uncharacterized protein</fullName>
    </submittedName>
</protein>
<organism evidence="1 2">
    <name type="scientific">Runella defluvii</name>
    <dbReference type="NCBI Taxonomy" id="370973"/>
    <lineage>
        <taxon>Bacteria</taxon>
        <taxon>Pseudomonadati</taxon>
        <taxon>Bacteroidota</taxon>
        <taxon>Cytophagia</taxon>
        <taxon>Cytophagales</taxon>
        <taxon>Spirosomataceae</taxon>
        <taxon>Runella</taxon>
    </lineage>
</organism>
<proteinExistence type="predicted"/>